<evidence type="ECO:0000313" key="7">
    <source>
        <dbReference type="EMBL" id="RWA07608.1"/>
    </source>
</evidence>
<dbReference type="Proteomes" id="UP000286045">
    <property type="component" value="Unassembled WGS sequence"/>
</dbReference>
<gene>
    <name evidence="7" type="ORF">EKO27_g7493</name>
</gene>
<proteinExistence type="predicted"/>
<evidence type="ECO:0000256" key="4">
    <source>
        <dbReference type="ARBA" id="ARBA00023002"/>
    </source>
</evidence>
<dbReference type="GO" id="GO:0020037">
    <property type="term" value="F:heme binding"/>
    <property type="evidence" value="ECO:0007669"/>
    <property type="project" value="InterPro"/>
</dbReference>
<dbReference type="InterPro" id="IPR050121">
    <property type="entry name" value="Cytochrome_P450_monoxygenase"/>
</dbReference>
<dbReference type="SUPFAM" id="SSF48264">
    <property type="entry name" value="Cytochrome P450"/>
    <property type="match status" value="1"/>
</dbReference>
<dbReference type="STRING" id="363999.A0A439CZP0"/>
<dbReference type="GO" id="GO:0044550">
    <property type="term" value="P:secondary metabolite biosynthetic process"/>
    <property type="evidence" value="ECO:0007669"/>
    <property type="project" value="UniProtKB-ARBA"/>
</dbReference>
<keyword evidence="5" id="KW-0408">Iron</keyword>
<dbReference type="Gene3D" id="1.10.630.10">
    <property type="entry name" value="Cytochrome P450"/>
    <property type="match status" value="2"/>
</dbReference>
<protein>
    <submittedName>
        <fullName evidence="7">Uncharacterized protein</fullName>
    </submittedName>
</protein>
<evidence type="ECO:0000256" key="5">
    <source>
        <dbReference type="ARBA" id="ARBA00023004"/>
    </source>
</evidence>
<comment type="caution">
    <text evidence="7">The sequence shown here is derived from an EMBL/GenBank/DDBJ whole genome shotgun (WGS) entry which is preliminary data.</text>
</comment>
<dbReference type="GO" id="GO:0004497">
    <property type="term" value="F:monooxygenase activity"/>
    <property type="evidence" value="ECO:0007669"/>
    <property type="project" value="InterPro"/>
</dbReference>
<feature type="non-terminal residue" evidence="7">
    <location>
        <position position="323"/>
    </location>
</feature>
<keyword evidence="8" id="KW-1185">Reference proteome</keyword>
<dbReference type="GO" id="GO:0016705">
    <property type="term" value="F:oxidoreductase activity, acting on paired donors, with incorporation or reduction of molecular oxygen"/>
    <property type="evidence" value="ECO:0007669"/>
    <property type="project" value="InterPro"/>
</dbReference>
<dbReference type="PANTHER" id="PTHR24305:SF235">
    <property type="entry name" value="CYTOCHROME P450 MONOOXYGENASE APDB-RELATED"/>
    <property type="match status" value="1"/>
</dbReference>
<dbReference type="GO" id="GO:0005506">
    <property type="term" value="F:iron ion binding"/>
    <property type="evidence" value="ECO:0007669"/>
    <property type="project" value="InterPro"/>
</dbReference>
<dbReference type="AlphaFoldDB" id="A0A439CZP0"/>
<name>A0A439CZP0_9PEZI</name>
<comment type="cofactor">
    <cofactor evidence="1">
        <name>heme</name>
        <dbReference type="ChEBI" id="CHEBI:30413"/>
    </cofactor>
</comment>
<evidence type="ECO:0000256" key="6">
    <source>
        <dbReference type="SAM" id="Phobius"/>
    </source>
</evidence>
<keyword evidence="6" id="KW-1133">Transmembrane helix</keyword>
<keyword evidence="6" id="KW-0812">Transmembrane</keyword>
<keyword evidence="2" id="KW-0349">Heme</keyword>
<sequence length="323" mass="37211">MSSKLTTAIWSGGSQWLITMQLAVFGGLVILCLFIARLVRSRIRQRTTSITITHKNGQRLSEIDVRSKKFKSSGQLSRFIKDRAGTLPCLVRTGPNQELVISRTQDVQDFYGQYHERHAKFEVSQPGSPFGYVMPGSTVPRADQDWRKIRKHFEPLLSSQAVSQRVPRFTREIETWIKTLDVGFVESRQTFDLLLFRMMYLHLYEDAYDDRLYLLHKKAVESTQGSAKLAKKFHREWREFSQMIVEVARNYLSTLSEIMFSNVESTCQVFSTVFTKLAANRAVQDALRLEIQVNESTGDVYLHGTDTLLHRVLQESLRLSPPI</sequence>
<organism evidence="7 8">
    <name type="scientific">Xylaria grammica</name>
    <dbReference type="NCBI Taxonomy" id="363999"/>
    <lineage>
        <taxon>Eukaryota</taxon>
        <taxon>Fungi</taxon>
        <taxon>Dikarya</taxon>
        <taxon>Ascomycota</taxon>
        <taxon>Pezizomycotina</taxon>
        <taxon>Sordariomycetes</taxon>
        <taxon>Xylariomycetidae</taxon>
        <taxon>Xylariales</taxon>
        <taxon>Xylariaceae</taxon>
        <taxon>Xylaria</taxon>
    </lineage>
</organism>
<keyword evidence="4" id="KW-0560">Oxidoreductase</keyword>
<feature type="transmembrane region" description="Helical" evidence="6">
    <location>
        <begin position="16"/>
        <end position="36"/>
    </location>
</feature>
<evidence type="ECO:0000256" key="1">
    <source>
        <dbReference type="ARBA" id="ARBA00001971"/>
    </source>
</evidence>
<accession>A0A439CZP0</accession>
<dbReference type="PANTHER" id="PTHR24305">
    <property type="entry name" value="CYTOCHROME P450"/>
    <property type="match status" value="1"/>
</dbReference>
<keyword evidence="3" id="KW-0479">Metal-binding</keyword>
<dbReference type="InterPro" id="IPR036396">
    <property type="entry name" value="Cyt_P450_sf"/>
</dbReference>
<keyword evidence="6" id="KW-0472">Membrane</keyword>
<evidence type="ECO:0000256" key="3">
    <source>
        <dbReference type="ARBA" id="ARBA00022723"/>
    </source>
</evidence>
<evidence type="ECO:0000313" key="8">
    <source>
        <dbReference type="Proteomes" id="UP000286045"/>
    </source>
</evidence>
<evidence type="ECO:0000256" key="2">
    <source>
        <dbReference type="ARBA" id="ARBA00022617"/>
    </source>
</evidence>
<reference evidence="7 8" key="1">
    <citation type="submission" date="2018-12" db="EMBL/GenBank/DDBJ databases">
        <title>Draft genome sequence of Xylaria grammica IHI A82.</title>
        <authorList>
            <person name="Buettner E."/>
            <person name="Kellner H."/>
        </authorList>
    </citation>
    <scope>NUCLEOTIDE SEQUENCE [LARGE SCALE GENOMIC DNA]</scope>
    <source>
        <strain evidence="7 8">IHI A82</strain>
    </source>
</reference>
<dbReference type="EMBL" id="RYZI01000248">
    <property type="protein sequence ID" value="RWA07608.1"/>
    <property type="molecule type" value="Genomic_DNA"/>
</dbReference>